<evidence type="ECO:0000313" key="2">
    <source>
        <dbReference type="EMBL" id="KAF2805618.1"/>
    </source>
</evidence>
<accession>A0A6A6YAL9</accession>
<evidence type="ECO:0000313" key="3">
    <source>
        <dbReference type="Proteomes" id="UP000504636"/>
    </source>
</evidence>
<evidence type="ECO:0000313" key="4">
    <source>
        <dbReference type="RefSeq" id="XP_033572582.1"/>
    </source>
</evidence>
<dbReference type="AlphaFoldDB" id="A0A6A6YAL9"/>
<reference evidence="4" key="3">
    <citation type="submission" date="2025-04" db="UniProtKB">
        <authorList>
            <consortium name="RefSeq"/>
        </authorList>
    </citation>
    <scope>IDENTIFICATION</scope>
    <source>
        <strain evidence="4">CBS 304.34</strain>
    </source>
</reference>
<dbReference type="Proteomes" id="UP000504636">
    <property type="component" value="Unplaced"/>
</dbReference>
<name>A0A6A6YAL9_9PEZI</name>
<gene>
    <name evidence="2 4" type="ORF">BDZ99DRAFT_466569</name>
</gene>
<organism evidence="2">
    <name type="scientific">Mytilinidion resinicola</name>
    <dbReference type="NCBI Taxonomy" id="574789"/>
    <lineage>
        <taxon>Eukaryota</taxon>
        <taxon>Fungi</taxon>
        <taxon>Dikarya</taxon>
        <taxon>Ascomycota</taxon>
        <taxon>Pezizomycotina</taxon>
        <taxon>Dothideomycetes</taxon>
        <taxon>Pleosporomycetidae</taxon>
        <taxon>Mytilinidiales</taxon>
        <taxon>Mytilinidiaceae</taxon>
        <taxon>Mytilinidion</taxon>
    </lineage>
</organism>
<dbReference type="EMBL" id="MU003709">
    <property type="protein sequence ID" value="KAF2805618.1"/>
    <property type="molecule type" value="Genomic_DNA"/>
</dbReference>
<sequence length="223" mass="24485">MERQYLQVLPAFLAAYSISVYPSSPSLKHGTERQPGSQKPLSYPSIDDIHLANKNRGRRIPPVLSSSNSLQRVPCVHTRGQPRPHPAPRQQASTRCQHAPLIWAKAAGLRAVQCVDTKQKDVSFNRSSASRPARLQRSPPFPIPPSSSSHTSLPPFLRHSPFAFAHAPPLSRSQEPQNPSLLSPQRPSNHTPPDTQLQLGNACHPDEIESRVEPPAASAGRNE</sequence>
<evidence type="ECO:0000256" key="1">
    <source>
        <dbReference type="SAM" id="MobiDB-lite"/>
    </source>
</evidence>
<proteinExistence type="predicted"/>
<reference evidence="4" key="2">
    <citation type="submission" date="2020-04" db="EMBL/GenBank/DDBJ databases">
        <authorList>
            <consortium name="NCBI Genome Project"/>
        </authorList>
    </citation>
    <scope>NUCLEOTIDE SEQUENCE</scope>
    <source>
        <strain evidence="4">CBS 304.34</strain>
    </source>
</reference>
<dbReference type="RefSeq" id="XP_033572582.1">
    <property type="nucleotide sequence ID" value="XM_033720807.1"/>
</dbReference>
<feature type="region of interest" description="Disordered" evidence="1">
    <location>
        <begin position="26"/>
        <end position="45"/>
    </location>
</feature>
<feature type="region of interest" description="Disordered" evidence="1">
    <location>
        <begin position="123"/>
        <end position="223"/>
    </location>
</feature>
<protein>
    <submittedName>
        <fullName evidence="2 4">Uncharacterized protein</fullName>
    </submittedName>
</protein>
<feature type="region of interest" description="Disordered" evidence="1">
    <location>
        <begin position="58"/>
        <end position="94"/>
    </location>
</feature>
<reference evidence="2 4" key="1">
    <citation type="journal article" date="2020" name="Stud. Mycol.">
        <title>101 Dothideomycetes genomes: a test case for predicting lifestyles and emergence of pathogens.</title>
        <authorList>
            <person name="Haridas S."/>
            <person name="Albert R."/>
            <person name="Binder M."/>
            <person name="Bloem J."/>
            <person name="Labutti K."/>
            <person name="Salamov A."/>
            <person name="Andreopoulos B."/>
            <person name="Baker S."/>
            <person name="Barry K."/>
            <person name="Bills G."/>
            <person name="Bluhm B."/>
            <person name="Cannon C."/>
            <person name="Castanera R."/>
            <person name="Culley D."/>
            <person name="Daum C."/>
            <person name="Ezra D."/>
            <person name="Gonzalez J."/>
            <person name="Henrissat B."/>
            <person name="Kuo A."/>
            <person name="Liang C."/>
            <person name="Lipzen A."/>
            <person name="Lutzoni F."/>
            <person name="Magnuson J."/>
            <person name="Mondo S."/>
            <person name="Nolan M."/>
            <person name="Ohm R."/>
            <person name="Pangilinan J."/>
            <person name="Park H.-J."/>
            <person name="Ramirez L."/>
            <person name="Alfaro M."/>
            <person name="Sun H."/>
            <person name="Tritt A."/>
            <person name="Yoshinaga Y."/>
            <person name="Zwiers L.-H."/>
            <person name="Turgeon B."/>
            <person name="Goodwin S."/>
            <person name="Spatafora J."/>
            <person name="Crous P."/>
            <person name="Grigoriev I."/>
        </authorList>
    </citation>
    <scope>NUCLEOTIDE SEQUENCE</scope>
    <source>
        <strain evidence="2 4">CBS 304.34</strain>
    </source>
</reference>
<keyword evidence="3" id="KW-1185">Reference proteome</keyword>
<feature type="compositionally biased region" description="Low complexity" evidence="1">
    <location>
        <begin position="146"/>
        <end position="155"/>
    </location>
</feature>
<feature type="compositionally biased region" description="Polar residues" evidence="1">
    <location>
        <begin position="171"/>
        <end position="199"/>
    </location>
</feature>
<dbReference type="GeneID" id="54461700"/>